<evidence type="ECO:0000256" key="1">
    <source>
        <dbReference type="ARBA" id="ARBA00023015"/>
    </source>
</evidence>
<dbReference type="GO" id="GO:0003700">
    <property type="term" value="F:DNA-binding transcription factor activity"/>
    <property type="evidence" value="ECO:0007669"/>
    <property type="project" value="TreeGrafter"/>
</dbReference>
<dbReference type="InterPro" id="IPR050109">
    <property type="entry name" value="HTH-type_TetR-like_transc_reg"/>
</dbReference>
<evidence type="ECO:0000256" key="2">
    <source>
        <dbReference type="ARBA" id="ARBA00023125"/>
    </source>
</evidence>
<dbReference type="Pfam" id="PF00440">
    <property type="entry name" value="TetR_N"/>
    <property type="match status" value="1"/>
</dbReference>
<dbReference type="PANTHER" id="PTHR30055">
    <property type="entry name" value="HTH-TYPE TRANSCRIPTIONAL REGULATOR RUTR"/>
    <property type="match status" value="1"/>
</dbReference>
<keyword evidence="7" id="KW-1185">Reference proteome</keyword>
<dbReference type="EMBL" id="SZQA01000058">
    <property type="protein sequence ID" value="TKK80634.1"/>
    <property type="molecule type" value="Genomic_DNA"/>
</dbReference>
<dbReference type="GO" id="GO:0000976">
    <property type="term" value="F:transcription cis-regulatory region binding"/>
    <property type="evidence" value="ECO:0007669"/>
    <property type="project" value="TreeGrafter"/>
</dbReference>
<keyword evidence="2 4" id="KW-0238">DNA-binding</keyword>
<comment type="caution">
    <text evidence="6">The sequence shown here is derived from an EMBL/GenBank/DDBJ whole genome shotgun (WGS) entry which is preliminary data.</text>
</comment>
<evidence type="ECO:0000313" key="7">
    <source>
        <dbReference type="Proteomes" id="UP000308705"/>
    </source>
</evidence>
<dbReference type="PROSITE" id="PS50977">
    <property type="entry name" value="HTH_TETR_2"/>
    <property type="match status" value="1"/>
</dbReference>
<evidence type="ECO:0000259" key="5">
    <source>
        <dbReference type="PROSITE" id="PS50977"/>
    </source>
</evidence>
<dbReference type="Proteomes" id="UP000308705">
    <property type="component" value="Unassembled WGS sequence"/>
</dbReference>
<organism evidence="6 7">
    <name type="scientific">Herbidospora galbida</name>
    <dbReference type="NCBI Taxonomy" id="2575442"/>
    <lineage>
        <taxon>Bacteria</taxon>
        <taxon>Bacillati</taxon>
        <taxon>Actinomycetota</taxon>
        <taxon>Actinomycetes</taxon>
        <taxon>Streptosporangiales</taxon>
        <taxon>Streptosporangiaceae</taxon>
        <taxon>Herbidospora</taxon>
    </lineage>
</organism>
<evidence type="ECO:0000256" key="3">
    <source>
        <dbReference type="ARBA" id="ARBA00023163"/>
    </source>
</evidence>
<evidence type="ECO:0000313" key="6">
    <source>
        <dbReference type="EMBL" id="TKK80634.1"/>
    </source>
</evidence>
<sequence length="251" mass="27426">MTRDTLPSGRRTWGGSVVVAAMTSPLLQYSNQSNLIGYMMTVAKKPDPSRRYRSPLREEQARRTHAAVIEAATTCFVEKGYAATTMKDVAARAGVSVETVYGQGGKASLLLAAVDRTLAGDDAPVPVIERAPLREVLESPDARTALRRFRDVVVEGMPQALPLMHAFHVAAGGDAEIAAAYQTYEQRRLIDMTKIAESLEPGLRVPTAEAADVIWALFSTPAIQSLMVDRGWGVERWADWVTTVLERTLLD</sequence>
<evidence type="ECO:0000256" key="4">
    <source>
        <dbReference type="PROSITE-ProRule" id="PRU00335"/>
    </source>
</evidence>
<dbReference type="PANTHER" id="PTHR30055:SF234">
    <property type="entry name" value="HTH-TYPE TRANSCRIPTIONAL REGULATOR BETI"/>
    <property type="match status" value="1"/>
</dbReference>
<proteinExistence type="predicted"/>
<keyword evidence="1" id="KW-0805">Transcription regulation</keyword>
<dbReference type="OrthoDB" id="4823039at2"/>
<dbReference type="AlphaFoldDB" id="A0A4U3LYW4"/>
<keyword evidence="3" id="KW-0804">Transcription</keyword>
<name>A0A4U3LYW4_9ACTN</name>
<accession>A0A4U3LYW4</accession>
<feature type="DNA-binding region" description="H-T-H motif" evidence="4">
    <location>
        <begin position="85"/>
        <end position="104"/>
    </location>
</feature>
<feature type="domain" description="HTH tetR-type" evidence="5">
    <location>
        <begin position="62"/>
        <end position="122"/>
    </location>
</feature>
<dbReference type="InterPro" id="IPR009057">
    <property type="entry name" value="Homeodomain-like_sf"/>
</dbReference>
<dbReference type="Gene3D" id="1.10.357.10">
    <property type="entry name" value="Tetracycline Repressor, domain 2"/>
    <property type="match status" value="1"/>
</dbReference>
<reference evidence="6 7" key="1">
    <citation type="submission" date="2019-04" db="EMBL/GenBank/DDBJ databases">
        <title>Herbidospora sp. NEAU-GS14.nov., a novel actinomycete isolated from soil.</title>
        <authorList>
            <person name="Han L."/>
        </authorList>
    </citation>
    <scope>NUCLEOTIDE SEQUENCE [LARGE SCALE GENOMIC DNA]</scope>
    <source>
        <strain evidence="6 7">NEAU-GS14</strain>
    </source>
</reference>
<dbReference type="InterPro" id="IPR001647">
    <property type="entry name" value="HTH_TetR"/>
</dbReference>
<protein>
    <submittedName>
        <fullName evidence="6">TetR/AcrR family transcriptional regulator</fullName>
    </submittedName>
</protein>
<dbReference type="SUPFAM" id="SSF46689">
    <property type="entry name" value="Homeodomain-like"/>
    <property type="match status" value="1"/>
</dbReference>
<gene>
    <name evidence="6" type="ORF">FDA94_35870</name>
</gene>